<dbReference type="EMBL" id="FUZU01000001">
    <property type="protein sequence ID" value="SKC66491.1"/>
    <property type="molecule type" value="Genomic_DNA"/>
</dbReference>
<name>A0A1T5KS29_9BACT</name>
<sequence length="735" mass="86002">MIFKNIRKKSKLYSILFSALLLFPTGADVKACWYGPEPEELRYMLFNPDLLQDKSWWSFFYNGKLNYLDGTTFSADDEMVLATEWVRAMKVSVSVDQAFDCLFGSLSDSALQQNKFYKEIQKKPDFKRYFDIARSSEAVTGWSSAWEEDEAIKRDVDIKFNETTQEVVDLLKKETNPFFQKKYAFQLTKLAFYSTDSILFHRVYNQYFKNIKERTVLDWWAMHYKSMVLERENKTDSANYLHALVFSHSSNKMFASKQYFSSKNFDAVIALAKNDEERADIYLMREVINHGRSLDGILKVYQFSPAHRHLPLLISREINKLEDWLETTRFANSEIVTESYWDDDDEPLMQNWQRDYEYLKKFITALEGMQSIAKSNPVYYDFSLACLNLIQGDAAQAEKYIVRIKPSGAEQAFQLTVFQLVLLTLKNDIADSNVQHEIGKLYQQLLDQRALKFESQKILYSLSSYLRYTFAKKGMVYLAGLFDNYAVNKFCSTCHSNTFEYSMISYLDRYALVKDLNKLLEIYDRKDKNALEETLLKPYINKYYLLDLLSAKHLRKGDVKNAMLALKDIPDSFWFSFTNASFYIDSDPFVANSELLTEPTMTTYNKREILERMYALEQEVAVDASKKKQNYLLLANAWYNFTDNSWFMISYGWGSITPDEGVYKNAKSMALEYYKKALVVEEQKENKAKILYMIAVLSESKDVKAYAQQYETYSNTEFYVRRNCLTLKDIAAANL</sequence>
<dbReference type="Proteomes" id="UP000190961">
    <property type="component" value="Unassembled WGS sequence"/>
</dbReference>
<feature type="signal peptide" evidence="1">
    <location>
        <begin position="1"/>
        <end position="27"/>
    </location>
</feature>
<keyword evidence="1" id="KW-0732">Signal</keyword>
<dbReference type="AlphaFoldDB" id="A0A1T5KS29"/>
<gene>
    <name evidence="2" type="ORF">SAMN05660236_2546</name>
</gene>
<dbReference type="STRING" id="688867.SAMN05660236_2546"/>
<evidence type="ECO:0000313" key="3">
    <source>
        <dbReference type="Proteomes" id="UP000190961"/>
    </source>
</evidence>
<feature type="chain" id="PRO_5012956449" description="Tetratricopeptide repeat-containing protein" evidence="1">
    <location>
        <begin position="28"/>
        <end position="735"/>
    </location>
</feature>
<dbReference type="OrthoDB" id="639967at2"/>
<protein>
    <recommendedName>
        <fullName evidence="4">Tetratricopeptide repeat-containing protein</fullName>
    </recommendedName>
</protein>
<organism evidence="2 3">
    <name type="scientific">Ohtaekwangia koreensis</name>
    <dbReference type="NCBI Taxonomy" id="688867"/>
    <lineage>
        <taxon>Bacteria</taxon>
        <taxon>Pseudomonadati</taxon>
        <taxon>Bacteroidota</taxon>
        <taxon>Cytophagia</taxon>
        <taxon>Cytophagales</taxon>
        <taxon>Fulvivirgaceae</taxon>
        <taxon>Ohtaekwangia</taxon>
    </lineage>
</organism>
<evidence type="ECO:0000313" key="2">
    <source>
        <dbReference type="EMBL" id="SKC66491.1"/>
    </source>
</evidence>
<keyword evidence="3" id="KW-1185">Reference proteome</keyword>
<evidence type="ECO:0008006" key="4">
    <source>
        <dbReference type="Google" id="ProtNLM"/>
    </source>
</evidence>
<reference evidence="2 3" key="1">
    <citation type="submission" date="2017-02" db="EMBL/GenBank/DDBJ databases">
        <authorList>
            <person name="Peterson S.W."/>
        </authorList>
    </citation>
    <scope>NUCLEOTIDE SEQUENCE [LARGE SCALE GENOMIC DNA]</scope>
    <source>
        <strain evidence="2 3">DSM 25262</strain>
    </source>
</reference>
<evidence type="ECO:0000256" key="1">
    <source>
        <dbReference type="SAM" id="SignalP"/>
    </source>
</evidence>
<dbReference type="RefSeq" id="WP_079686988.1">
    <property type="nucleotide sequence ID" value="NZ_FUZU01000001.1"/>
</dbReference>
<accession>A0A1T5KS29</accession>
<proteinExistence type="predicted"/>